<gene>
    <name evidence="1" type="ORF">SMCB_2204</name>
</gene>
<name>A0A060NRQ2_9BURK</name>
<evidence type="ECO:0000313" key="2">
    <source>
        <dbReference type="Proteomes" id="UP000066014"/>
    </source>
</evidence>
<evidence type="ECO:0000313" key="1">
    <source>
        <dbReference type="EMBL" id="BAO84432.1"/>
    </source>
</evidence>
<organism evidence="1 2">
    <name type="scientific">Serpentinimonas maccroryi</name>
    <dbReference type="NCBI Taxonomy" id="1458426"/>
    <lineage>
        <taxon>Bacteria</taxon>
        <taxon>Pseudomonadati</taxon>
        <taxon>Pseudomonadota</taxon>
        <taxon>Betaproteobacteria</taxon>
        <taxon>Burkholderiales</taxon>
        <taxon>Comamonadaceae</taxon>
        <taxon>Serpentinimonas</taxon>
    </lineage>
</organism>
<dbReference type="STRING" id="1458426.SMCB_2204"/>
<dbReference type="HOGENOM" id="CLU_2408183_0_0_4"/>
<keyword evidence="1" id="KW-0808">Transferase</keyword>
<dbReference type="Gene3D" id="3.30.300.20">
    <property type="match status" value="1"/>
</dbReference>
<keyword evidence="2" id="KW-1185">Reference proteome</keyword>
<keyword evidence="1" id="KW-0418">Kinase</keyword>
<dbReference type="Proteomes" id="UP000066014">
    <property type="component" value="Chromosome"/>
</dbReference>
<accession>A0A060NRQ2</accession>
<dbReference type="RefSeq" id="WP_034114106.1">
    <property type="nucleotide sequence ID" value="NZ_AP014569.1"/>
</dbReference>
<protein>
    <submittedName>
        <fullName evidence="1">Predicted sugar kinase</fullName>
    </submittedName>
</protein>
<reference evidence="1 2" key="1">
    <citation type="journal article" date="2014" name="Nat. Commun.">
        <title>Physiological and genomic features of highly alkaliphilic hydrogen-utilizing Betaproteobacteria from a continental serpentinizing site.</title>
        <authorList>
            <person name="Suzuki S."/>
            <person name="Kuenen J.G."/>
            <person name="Schipper K."/>
            <person name="van der Velde S."/>
            <person name="Ishii S."/>
            <person name="Wu A."/>
            <person name="Sorokin D.Y."/>
            <person name="Tenney A."/>
            <person name="Meng X.Y."/>
            <person name="Morrill P.L."/>
            <person name="Kamagata Y."/>
            <person name="Muyzer G."/>
            <person name="Nealson K.H."/>
        </authorList>
    </citation>
    <scope>NUCLEOTIDE SEQUENCE [LARGE SCALE GENOMIC DNA]</scope>
    <source>
        <strain evidence="1 2">B1</strain>
    </source>
</reference>
<dbReference type="SUPFAM" id="SSF82784">
    <property type="entry name" value="OsmC-like"/>
    <property type="match status" value="1"/>
</dbReference>
<dbReference type="OrthoDB" id="5297623at2"/>
<dbReference type="GO" id="GO:0016301">
    <property type="term" value="F:kinase activity"/>
    <property type="evidence" value="ECO:0007669"/>
    <property type="project" value="UniProtKB-KW"/>
</dbReference>
<dbReference type="AlphaFoldDB" id="A0A060NRQ2"/>
<dbReference type="EMBL" id="AP014569">
    <property type="protein sequence ID" value="BAO84432.1"/>
    <property type="molecule type" value="Genomic_DNA"/>
</dbReference>
<dbReference type="InterPro" id="IPR036102">
    <property type="entry name" value="OsmC/Ohrsf"/>
</dbReference>
<dbReference type="KEGG" id="cbab:SMCB_2204"/>
<dbReference type="InterPro" id="IPR015946">
    <property type="entry name" value="KH_dom-like_a/b"/>
</dbReference>
<sequence>MSEMPSFKLELEQQSDYEFRVKFDWPGVDELLLDEPERLGHPAGPNAARLIGAAVANCLSSSLLFCMPKFKQTPSTLRAEASGELTPNEQGA</sequence>
<proteinExistence type="predicted"/>